<dbReference type="GO" id="GO:0000122">
    <property type="term" value="P:negative regulation of transcription by RNA polymerase II"/>
    <property type="evidence" value="ECO:0007669"/>
    <property type="project" value="TreeGrafter"/>
</dbReference>
<dbReference type="InterPro" id="IPR039774">
    <property type="entry name" value="Sin3-like"/>
</dbReference>
<keyword evidence="6" id="KW-1185">Reference proteome</keyword>
<dbReference type="PANTHER" id="PTHR12346:SF0">
    <property type="entry name" value="SIN3A, ISOFORM G"/>
    <property type="match status" value="1"/>
</dbReference>
<organism evidence="5 6">
    <name type="scientific">Zoarces viviparus</name>
    <name type="common">Viviparous eelpout</name>
    <name type="synonym">Blennius viviparus</name>
    <dbReference type="NCBI Taxonomy" id="48416"/>
    <lineage>
        <taxon>Eukaryota</taxon>
        <taxon>Metazoa</taxon>
        <taxon>Chordata</taxon>
        <taxon>Craniata</taxon>
        <taxon>Vertebrata</taxon>
        <taxon>Euteleostomi</taxon>
        <taxon>Actinopterygii</taxon>
        <taxon>Neopterygii</taxon>
        <taxon>Teleostei</taxon>
        <taxon>Neoteleostei</taxon>
        <taxon>Acanthomorphata</taxon>
        <taxon>Eupercaria</taxon>
        <taxon>Perciformes</taxon>
        <taxon>Cottioidei</taxon>
        <taxon>Zoarcales</taxon>
        <taxon>Zoarcidae</taxon>
        <taxon>Zoarcinae</taxon>
        <taxon>Zoarces</taxon>
    </lineage>
</organism>
<dbReference type="Proteomes" id="UP001488805">
    <property type="component" value="Unassembled WGS sequence"/>
</dbReference>
<dbReference type="Pfam" id="PF02671">
    <property type="entry name" value="PAH"/>
    <property type="match status" value="1"/>
</dbReference>
<evidence type="ECO:0000313" key="5">
    <source>
        <dbReference type="EMBL" id="KAK9516350.1"/>
    </source>
</evidence>
<keyword evidence="2" id="KW-0678">Repressor</keyword>
<dbReference type="InterPro" id="IPR003822">
    <property type="entry name" value="PAH"/>
</dbReference>
<accession>A0AAW1E1U0</accession>
<keyword evidence="3 4" id="KW-0539">Nucleus</keyword>
<reference evidence="5 6" key="1">
    <citation type="journal article" date="2024" name="Genome Biol. Evol.">
        <title>Chromosome-level genome assembly of the viviparous eelpout Zoarces viviparus.</title>
        <authorList>
            <person name="Fuhrmann N."/>
            <person name="Brasseur M.V."/>
            <person name="Bakowski C.E."/>
            <person name="Podsiadlowski L."/>
            <person name="Prost S."/>
            <person name="Krehenwinkel H."/>
            <person name="Mayer C."/>
        </authorList>
    </citation>
    <scope>NUCLEOTIDE SEQUENCE [LARGE SCALE GENOMIC DNA]</scope>
    <source>
        <strain evidence="5">NO-MEL_2022_Ind0_liver</strain>
    </source>
</reference>
<dbReference type="PROSITE" id="PS51477">
    <property type="entry name" value="PAH"/>
    <property type="match status" value="1"/>
</dbReference>
<dbReference type="InterPro" id="IPR036600">
    <property type="entry name" value="PAH_sf"/>
</dbReference>
<dbReference type="GO" id="GO:0070822">
    <property type="term" value="C:Sin3-type complex"/>
    <property type="evidence" value="ECO:0007669"/>
    <property type="project" value="TreeGrafter"/>
</dbReference>
<dbReference type="FunFam" id="1.20.1160.11:FF:000001">
    <property type="entry name" value="Paired amphipathic helix protein Sin3"/>
    <property type="match status" value="1"/>
</dbReference>
<evidence type="ECO:0000256" key="1">
    <source>
        <dbReference type="ARBA" id="ARBA00004123"/>
    </source>
</evidence>
<evidence type="ECO:0000256" key="3">
    <source>
        <dbReference type="ARBA" id="ARBA00023242"/>
    </source>
</evidence>
<gene>
    <name evidence="5" type="ORF">VZT92_024286</name>
</gene>
<dbReference type="SUPFAM" id="SSF47762">
    <property type="entry name" value="PAH2 domain"/>
    <property type="match status" value="1"/>
</dbReference>
<name>A0AAW1E1U0_ZOAVI</name>
<dbReference type="GO" id="GO:0003714">
    <property type="term" value="F:transcription corepressor activity"/>
    <property type="evidence" value="ECO:0007669"/>
    <property type="project" value="InterPro"/>
</dbReference>
<evidence type="ECO:0000256" key="4">
    <source>
        <dbReference type="PROSITE-ProRule" id="PRU00810"/>
    </source>
</evidence>
<dbReference type="Gene3D" id="1.20.1160.11">
    <property type="entry name" value="Paired amphipathic helix"/>
    <property type="match status" value="1"/>
</dbReference>
<comment type="subcellular location">
    <subcellularLocation>
        <location evidence="1 4">Nucleus</location>
    </subcellularLocation>
</comment>
<evidence type="ECO:0000256" key="2">
    <source>
        <dbReference type="ARBA" id="ARBA00022491"/>
    </source>
</evidence>
<evidence type="ECO:0000313" key="6">
    <source>
        <dbReference type="Proteomes" id="UP001488805"/>
    </source>
</evidence>
<comment type="caution">
    <text evidence="5">The sequence shown here is derived from an EMBL/GenBank/DDBJ whole genome shotgun (WGS) entry which is preliminary data.</text>
</comment>
<dbReference type="EMBL" id="JBCEZU010000575">
    <property type="protein sequence ID" value="KAK9516350.1"/>
    <property type="molecule type" value="Genomic_DNA"/>
</dbReference>
<sequence>MKRRLEDRETLFASKQRRLAGNLEASAQGQQFQRLEVEDALSYLDQVKLQFGNQPQVYNDFLDIMKEFKSQSIDTPGVISRVSQLFKAHPDLIVGFNTFLPRGYKIEVQKPVAG</sequence>
<dbReference type="AlphaFoldDB" id="A0AAW1E1U0"/>
<proteinExistence type="predicted"/>
<protein>
    <recommendedName>
        <fullName evidence="7">Paired amphipathic helix protein Sin3a</fullName>
    </recommendedName>
</protein>
<dbReference type="PANTHER" id="PTHR12346">
    <property type="entry name" value="SIN3B-RELATED"/>
    <property type="match status" value="1"/>
</dbReference>
<evidence type="ECO:0008006" key="7">
    <source>
        <dbReference type="Google" id="ProtNLM"/>
    </source>
</evidence>